<comment type="caution">
    <text evidence="1">The sequence shown here is derived from an EMBL/GenBank/DDBJ whole genome shotgun (WGS) entry which is preliminary data.</text>
</comment>
<dbReference type="Proteomes" id="UP001176059">
    <property type="component" value="Unassembled WGS sequence"/>
</dbReference>
<proteinExistence type="predicted"/>
<gene>
    <name evidence="1" type="ORF">DFJ43DRAFT_1043758</name>
</gene>
<evidence type="ECO:0000313" key="2">
    <source>
        <dbReference type="Proteomes" id="UP001176059"/>
    </source>
</evidence>
<name>A0AA38MVR9_9AGAR</name>
<sequence length="270" mass="31177">MVLLSNTSFTLVKGRFAGRIYLSQTSTSPLNFIQTLALTFTPVQDTKLEVHDGHLSTVLIAFNRHPPLFHFDYPQCHEHSPNKPCRCQRLKQTKGTRLKQNEADEFTDDWTIYLGYKSGFTVVRDCANVPVASPNWPWKVSRLGKKSNESRKSTPISETLIVAGIHYGTWSHVAINVKNHLEKNLPVKGRFSYLDAVMQYLWEQKFIKDITKWNTRVRAMLEIEQSDKYVAGMQKIKDETLEGQQLKLQEAQTQCPDFDFNDYLIFDESK</sequence>
<organism evidence="1 2">
    <name type="scientific">Lentinula guzmanii</name>
    <dbReference type="NCBI Taxonomy" id="2804957"/>
    <lineage>
        <taxon>Eukaryota</taxon>
        <taxon>Fungi</taxon>
        <taxon>Dikarya</taxon>
        <taxon>Basidiomycota</taxon>
        <taxon>Agaricomycotina</taxon>
        <taxon>Agaricomycetes</taxon>
        <taxon>Agaricomycetidae</taxon>
        <taxon>Agaricales</taxon>
        <taxon>Marasmiineae</taxon>
        <taxon>Omphalotaceae</taxon>
        <taxon>Lentinula</taxon>
    </lineage>
</organism>
<reference evidence="1" key="1">
    <citation type="submission" date="2022-08" db="EMBL/GenBank/DDBJ databases">
        <authorList>
            <consortium name="DOE Joint Genome Institute"/>
            <person name="Min B."/>
            <person name="Sierra-Patev S."/>
            <person name="Naranjo-Ortiz M."/>
            <person name="Looney B."/>
            <person name="Konkel Z."/>
            <person name="Slot J.C."/>
            <person name="Sakamoto Y."/>
            <person name="Steenwyk J.L."/>
            <person name="Rokas A."/>
            <person name="Carro J."/>
            <person name="Camarero S."/>
            <person name="Ferreira P."/>
            <person name="Molpeceres G."/>
            <person name="Ruiz-duenas F.J."/>
            <person name="Serrano A."/>
            <person name="Henrissat B."/>
            <person name="Drula E."/>
            <person name="Hughes K.W."/>
            <person name="Mata J.L."/>
            <person name="Ishikawa N.K."/>
            <person name="Vargas-Isla R."/>
            <person name="Ushijima S."/>
            <person name="Smith C.A."/>
            <person name="Ahrendt S."/>
            <person name="Andreopoulos W."/>
            <person name="He G."/>
            <person name="LaButti K."/>
            <person name="Lipzen A."/>
            <person name="Ng V."/>
            <person name="Riley R."/>
            <person name="Sandor L."/>
            <person name="Barry K."/>
            <person name="Martinez A.T."/>
            <person name="Xiao Y."/>
            <person name="Gibbons J.G."/>
            <person name="Terashima K."/>
            <person name="Hibbett D.S."/>
            <person name="Grigoriev I.V."/>
        </authorList>
    </citation>
    <scope>NUCLEOTIDE SEQUENCE</scope>
    <source>
        <strain evidence="1">ET3784</strain>
    </source>
</reference>
<reference evidence="1" key="2">
    <citation type="journal article" date="2023" name="Proc. Natl. Acad. Sci. U.S.A.">
        <title>A global phylogenomic analysis of the shiitake genus Lentinula.</title>
        <authorList>
            <person name="Sierra-Patev S."/>
            <person name="Min B."/>
            <person name="Naranjo-Ortiz M."/>
            <person name="Looney B."/>
            <person name="Konkel Z."/>
            <person name="Slot J.C."/>
            <person name="Sakamoto Y."/>
            <person name="Steenwyk J.L."/>
            <person name="Rokas A."/>
            <person name="Carro J."/>
            <person name="Camarero S."/>
            <person name="Ferreira P."/>
            <person name="Molpeceres G."/>
            <person name="Ruiz-Duenas F.J."/>
            <person name="Serrano A."/>
            <person name="Henrissat B."/>
            <person name="Drula E."/>
            <person name="Hughes K.W."/>
            <person name="Mata J.L."/>
            <person name="Ishikawa N.K."/>
            <person name="Vargas-Isla R."/>
            <person name="Ushijima S."/>
            <person name="Smith C.A."/>
            <person name="Donoghue J."/>
            <person name="Ahrendt S."/>
            <person name="Andreopoulos W."/>
            <person name="He G."/>
            <person name="LaButti K."/>
            <person name="Lipzen A."/>
            <person name="Ng V."/>
            <person name="Riley R."/>
            <person name="Sandor L."/>
            <person name="Barry K."/>
            <person name="Martinez A.T."/>
            <person name="Xiao Y."/>
            <person name="Gibbons J.G."/>
            <person name="Terashima K."/>
            <person name="Grigoriev I.V."/>
            <person name="Hibbett D."/>
        </authorList>
    </citation>
    <scope>NUCLEOTIDE SEQUENCE</scope>
    <source>
        <strain evidence="1">ET3784</strain>
    </source>
</reference>
<dbReference type="EMBL" id="JANVFO010000091">
    <property type="protein sequence ID" value="KAJ3714552.1"/>
    <property type="molecule type" value="Genomic_DNA"/>
</dbReference>
<accession>A0AA38MVR9</accession>
<keyword evidence="2" id="KW-1185">Reference proteome</keyword>
<protein>
    <submittedName>
        <fullName evidence="1">Uncharacterized protein</fullName>
    </submittedName>
</protein>
<evidence type="ECO:0000313" key="1">
    <source>
        <dbReference type="EMBL" id="KAJ3714552.1"/>
    </source>
</evidence>
<dbReference type="AlphaFoldDB" id="A0AA38MVR9"/>